<dbReference type="AlphaFoldDB" id="A0A150LFW5"/>
<keyword evidence="2" id="KW-1185">Reference proteome</keyword>
<gene>
    <name evidence="1" type="ORF">B4102_2228</name>
</gene>
<dbReference type="Proteomes" id="UP000075666">
    <property type="component" value="Unassembled WGS sequence"/>
</dbReference>
<organism evidence="1 2">
    <name type="scientific">Heyndrickxia sporothermodurans</name>
    <dbReference type="NCBI Taxonomy" id="46224"/>
    <lineage>
        <taxon>Bacteria</taxon>
        <taxon>Bacillati</taxon>
        <taxon>Bacillota</taxon>
        <taxon>Bacilli</taxon>
        <taxon>Bacillales</taxon>
        <taxon>Bacillaceae</taxon>
        <taxon>Heyndrickxia</taxon>
    </lineage>
</organism>
<dbReference type="PATRIC" id="fig|46224.3.peg.25"/>
<evidence type="ECO:0000313" key="1">
    <source>
        <dbReference type="EMBL" id="KYD11263.1"/>
    </source>
</evidence>
<accession>A0A150LFW5</accession>
<proteinExistence type="predicted"/>
<name>A0A150LFW5_9BACI</name>
<sequence length="44" mass="5103">MGGRQGNWKVHLEYISYAEKSDLIGRNYSYSLRGKITRGKIIKD</sequence>
<dbReference type="EMBL" id="LQYN01000008">
    <property type="protein sequence ID" value="KYD11263.1"/>
    <property type="molecule type" value="Genomic_DNA"/>
</dbReference>
<comment type="caution">
    <text evidence="1">The sequence shown here is derived from an EMBL/GenBank/DDBJ whole genome shotgun (WGS) entry which is preliminary data.</text>
</comment>
<protein>
    <submittedName>
        <fullName evidence="1">Uncharacterized protein</fullName>
    </submittedName>
</protein>
<evidence type="ECO:0000313" key="2">
    <source>
        <dbReference type="Proteomes" id="UP000075666"/>
    </source>
</evidence>
<reference evidence="1 2" key="1">
    <citation type="submission" date="2016-01" db="EMBL/GenBank/DDBJ databases">
        <title>Genome Sequences of Twelve Sporeforming Bacillus Species Isolated from Foods.</title>
        <authorList>
            <person name="Berendsen E.M."/>
            <person name="Wells-Bennik M.H."/>
            <person name="Krawcyk A.O."/>
            <person name="De Jong A."/>
            <person name="Holsappel S."/>
            <person name="Eijlander R.T."/>
            <person name="Kuipers O.P."/>
        </authorList>
    </citation>
    <scope>NUCLEOTIDE SEQUENCE [LARGE SCALE GENOMIC DNA]</scope>
    <source>
        <strain evidence="1 2">B4102</strain>
    </source>
</reference>